<sequence>MPEESKKPVKYDVDGYAAVTDALVSLLNSFPGLEEDEKIRFSTLDEDGGIAFYPVTGAVIALEKKSVTGKVDQLCNYPFYVIYRSSIDSPKIKASIKEFLDTLGKWLEQQTVVINGEQKRLEEYPVLTEERKIEEIIRLTPAHLDNVSDGNVQDWAISISLKYRNIFYKK</sequence>
<name>A0A8S5TQ19_9CAUD</name>
<proteinExistence type="predicted"/>
<organism evidence="1">
    <name type="scientific">Myoviridae sp. ctCXW4</name>
    <dbReference type="NCBI Taxonomy" id="2827669"/>
    <lineage>
        <taxon>Viruses</taxon>
        <taxon>Duplodnaviria</taxon>
        <taxon>Heunggongvirae</taxon>
        <taxon>Uroviricota</taxon>
        <taxon>Caudoviricetes</taxon>
    </lineage>
</organism>
<dbReference type="EMBL" id="BK032876">
    <property type="protein sequence ID" value="DAF65224.1"/>
    <property type="molecule type" value="Genomic_DNA"/>
</dbReference>
<evidence type="ECO:0000313" key="1">
    <source>
        <dbReference type="EMBL" id="DAF65224.1"/>
    </source>
</evidence>
<reference evidence="1" key="1">
    <citation type="journal article" date="2021" name="Proc. Natl. Acad. Sci. U.S.A.">
        <title>A Catalog of Tens of Thousands of Viruses from Human Metagenomes Reveals Hidden Associations with Chronic Diseases.</title>
        <authorList>
            <person name="Tisza M.J."/>
            <person name="Buck C.B."/>
        </authorList>
    </citation>
    <scope>NUCLEOTIDE SEQUENCE</scope>
    <source>
        <strain evidence="1">CtCXW4</strain>
    </source>
</reference>
<accession>A0A8S5TQ19</accession>
<protein>
    <submittedName>
        <fullName evidence="1">Minor capsid protein from bacteriophage</fullName>
    </submittedName>
</protein>